<dbReference type="RefSeq" id="XP_008022902.1">
    <property type="nucleotide sequence ID" value="XM_008024711.1"/>
</dbReference>
<name>R0KMG3_EXST2</name>
<feature type="chain" id="PRO_5004354279" evidence="1">
    <location>
        <begin position="19"/>
        <end position="325"/>
    </location>
</feature>
<dbReference type="HOGENOM" id="CLU_855720_0_0_1"/>
<gene>
    <name evidence="2" type="ORF">SETTUDRAFT_37643</name>
</gene>
<dbReference type="Proteomes" id="UP000016935">
    <property type="component" value="Unassembled WGS sequence"/>
</dbReference>
<evidence type="ECO:0000313" key="2">
    <source>
        <dbReference type="EMBL" id="EOA89117.1"/>
    </source>
</evidence>
<dbReference type="STRING" id="671987.R0KMG3"/>
<reference evidence="2 3" key="1">
    <citation type="journal article" date="2012" name="PLoS Pathog.">
        <title>Diverse lifestyles and strategies of plant pathogenesis encoded in the genomes of eighteen Dothideomycetes fungi.</title>
        <authorList>
            <person name="Ohm R.A."/>
            <person name="Feau N."/>
            <person name="Henrissat B."/>
            <person name="Schoch C.L."/>
            <person name="Horwitz B.A."/>
            <person name="Barry K.W."/>
            <person name="Condon B.J."/>
            <person name="Copeland A.C."/>
            <person name="Dhillon B."/>
            <person name="Glaser F."/>
            <person name="Hesse C.N."/>
            <person name="Kosti I."/>
            <person name="LaButti K."/>
            <person name="Lindquist E.A."/>
            <person name="Lucas S."/>
            <person name="Salamov A.A."/>
            <person name="Bradshaw R.E."/>
            <person name="Ciuffetti L."/>
            <person name="Hamelin R.C."/>
            <person name="Kema G.H.J."/>
            <person name="Lawrence C."/>
            <person name="Scott J.A."/>
            <person name="Spatafora J.W."/>
            <person name="Turgeon B.G."/>
            <person name="de Wit P.J.G.M."/>
            <person name="Zhong S."/>
            <person name="Goodwin S.B."/>
            <person name="Grigoriev I.V."/>
        </authorList>
    </citation>
    <scope>NUCLEOTIDE SEQUENCE [LARGE SCALE GENOMIC DNA]</scope>
    <source>
        <strain evidence="3">28A</strain>
    </source>
</reference>
<keyword evidence="1" id="KW-0732">Signal</keyword>
<organism evidence="2 3">
    <name type="scientific">Exserohilum turcicum (strain 28A)</name>
    <name type="common">Northern leaf blight fungus</name>
    <name type="synonym">Setosphaeria turcica</name>
    <dbReference type="NCBI Taxonomy" id="671987"/>
    <lineage>
        <taxon>Eukaryota</taxon>
        <taxon>Fungi</taxon>
        <taxon>Dikarya</taxon>
        <taxon>Ascomycota</taxon>
        <taxon>Pezizomycotina</taxon>
        <taxon>Dothideomycetes</taxon>
        <taxon>Pleosporomycetidae</taxon>
        <taxon>Pleosporales</taxon>
        <taxon>Pleosporineae</taxon>
        <taxon>Pleosporaceae</taxon>
        <taxon>Exserohilum</taxon>
    </lineage>
</organism>
<dbReference type="OrthoDB" id="3682397at2759"/>
<dbReference type="EMBL" id="KB908515">
    <property type="protein sequence ID" value="EOA89117.1"/>
    <property type="molecule type" value="Genomic_DNA"/>
</dbReference>
<dbReference type="AlphaFoldDB" id="R0KMG3"/>
<dbReference type="GeneID" id="19404279"/>
<feature type="signal peptide" evidence="1">
    <location>
        <begin position="1"/>
        <end position="18"/>
    </location>
</feature>
<evidence type="ECO:0000256" key="1">
    <source>
        <dbReference type="SAM" id="SignalP"/>
    </source>
</evidence>
<evidence type="ECO:0000313" key="3">
    <source>
        <dbReference type="Proteomes" id="UP000016935"/>
    </source>
</evidence>
<sequence length="325" mass="36173">MRTTLALANALLCVFVHAQSPVDMFPGSMMTCQSGYAPSLTCSDPVPVDELCSCTCRDGATFNQSRPSPSDIVVPPPTLEPARQLVEKPCTTEVITPWTEIRLPHERGSPEPSEMFSNIVNLMEDSFLAVADSNGRCQHFEVYIDDELIGETYGTGELDNTNCGRPEQCMEDFGGSHGYFTLPKGNAICMLVRHAEDAANVEHAVFLQLADVEWQILRSTRQILSVVLYKPLSSSLCVQSFEGTQVGISRLARPSLIRSRTTRHCYLQRVFFVIMSTAIDVAHPYYILNHIVEVLLPTRCHTNVAATYMVFLPSFPITHPWLNQT</sequence>
<keyword evidence="3" id="KW-1185">Reference proteome</keyword>
<reference evidence="2 3" key="2">
    <citation type="journal article" date="2013" name="PLoS Genet.">
        <title>Comparative genome structure, secondary metabolite, and effector coding capacity across Cochliobolus pathogens.</title>
        <authorList>
            <person name="Condon B.J."/>
            <person name="Leng Y."/>
            <person name="Wu D."/>
            <person name="Bushley K.E."/>
            <person name="Ohm R.A."/>
            <person name="Otillar R."/>
            <person name="Martin J."/>
            <person name="Schackwitz W."/>
            <person name="Grimwood J."/>
            <person name="MohdZainudin N."/>
            <person name="Xue C."/>
            <person name="Wang R."/>
            <person name="Manning V.A."/>
            <person name="Dhillon B."/>
            <person name="Tu Z.J."/>
            <person name="Steffenson B.J."/>
            <person name="Salamov A."/>
            <person name="Sun H."/>
            <person name="Lowry S."/>
            <person name="LaButti K."/>
            <person name="Han J."/>
            <person name="Copeland A."/>
            <person name="Lindquist E."/>
            <person name="Barry K."/>
            <person name="Schmutz J."/>
            <person name="Baker S.E."/>
            <person name="Ciuffetti L.M."/>
            <person name="Grigoriev I.V."/>
            <person name="Zhong S."/>
            <person name="Turgeon B.G."/>
        </authorList>
    </citation>
    <scope>NUCLEOTIDE SEQUENCE [LARGE SCALE GENOMIC DNA]</scope>
    <source>
        <strain evidence="3">28A</strain>
    </source>
</reference>
<proteinExistence type="predicted"/>
<protein>
    <submittedName>
        <fullName evidence="2">Uncharacterized protein</fullName>
    </submittedName>
</protein>
<accession>R0KMG3</accession>